<dbReference type="PROSITE" id="PS51085">
    <property type="entry name" value="2FE2S_FER_2"/>
    <property type="match status" value="1"/>
</dbReference>
<comment type="cofactor">
    <cofactor evidence="2">
        <name>[4Fe-4S] cluster</name>
        <dbReference type="ChEBI" id="CHEBI:49883"/>
    </cofactor>
</comment>
<keyword evidence="10" id="KW-0560">Oxidoreductase</keyword>
<dbReference type="GO" id="GO:0051539">
    <property type="term" value="F:4 iron, 4 sulfur cluster binding"/>
    <property type="evidence" value="ECO:0007669"/>
    <property type="project" value="UniProtKB-KW"/>
</dbReference>
<proteinExistence type="inferred from homology"/>
<feature type="domain" description="2Fe-2S ferredoxin-type" evidence="15">
    <location>
        <begin position="3"/>
        <end position="94"/>
    </location>
</feature>
<dbReference type="InterPro" id="IPR017896">
    <property type="entry name" value="4Fe4S_Fe-S-bd"/>
</dbReference>
<dbReference type="InterPro" id="IPR001041">
    <property type="entry name" value="2Fe-2S_ferredoxin-type"/>
</dbReference>
<evidence type="ECO:0000256" key="3">
    <source>
        <dbReference type="ARBA" id="ARBA00005163"/>
    </source>
</evidence>
<dbReference type="GO" id="GO:0008177">
    <property type="term" value="F:succinate dehydrogenase (quinone) activity"/>
    <property type="evidence" value="ECO:0007669"/>
    <property type="project" value="UniProtKB-EC"/>
</dbReference>
<evidence type="ECO:0000256" key="12">
    <source>
        <dbReference type="ARBA" id="ARBA00023014"/>
    </source>
</evidence>
<dbReference type="GO" id="GO:0051538">
    <property type="term" value="F:3 iron, 4 sulfur cluster binding"/>
    <property type="evidence" value="ECO:0007669"/>
    <property type="project" value="UniProtKB-KW"/>
</dbReference>
<dbReference type="GO" id="GO:0022904">
    <property type="term" value="P:respiratory electron transport chain"/>
    <property type="evidence" value="ECO:0007669"/>
    <property type="project" value="TreeGrafter"/>
</dbReference>
<dbReference type="Pfam" id="PF13085">
    <property type="entry name" value="Fer2_3"/>
    <property type="match status" value="1"/>
</dbReference>
<comment type="caution">
    <text evidence="17">The sequence shown here is derived from an EMBL/GenBank/DDBJ whole genome shotgun (WGS) entry which is preliminary data.</text>
</comment>
<keyword evidence="11" id="KW-0408">Iron</keyword>
<comment type="similarity">
    <text evidence="4">Belongs to the succinate dehydrogenase/fumarate reductase iron-sulfur protein family.</text>
</comment>
<dbReference type="Pfam" id="PF13183">
    <property type="entry name" value="Fer4_8"/>
    <property type="match status" value="1"/>
</dbReference>
<evidence type="ECO:0000256" key="11">
    <source>
        <dbReference type="ARBA" id="ARBA00023004"/>
    </source>
</evidence>
<dbReference type="Gene3D" id="3.10.20.30">
    <property type="match status" value="1"/>
</dbReference>
<keyword evidence="9" id="KW-0479">Metal-binding</keyword>
<keyword evidence="12" id="KW-0411">Iron-sulfur</keyword>
<dbReference type="SUPFAM" id="SSF46548">
    <property type="entry name" value="alpha-helical ferredoxin"/>
    <property type="match status" value="1"/>
</dbReference>
<accession>A0A7C4FFU4</accession>
<dbReference type="GO" id="GO:0046872">
    <property type="term" value="F:metal ion binding"/>
    <property type="evidence" value="ECO:0007669"/>
    <property type="project" value="UniProtKB-KW"/>
</dbReference>
<dbReference type="InterPro" id="IPR025192">
    <property type="entry name" value="Succ_DH/fum_Rdtase_N"/>
</dbReference>
<evidence type="ECO:0000256" key="8">
    <source>
        <dbReference type="ARBA" id="ARBA00022714"/>
    </source>
</evidence>
<dbReference type="AlphaFoldDB" id="A0A7C4FFU4"/>
<organism evidence="17">
    <name type="scientific">Thermofilum pendens</name>
    <dbReference type="NCBI Taxonomy" id="2269"/>
    <lineage>
        <taxon>Archaea</taxon>
        <taxon>Thermoproteota</taxon>
        <taxon>Thermoprotei</taxon>
        <taxon>Thermofilales</taxon>
        <taxon>Thermofilaceae</taxon>
        <taxon>Thermofilum</taxon>
    </lineage>
</organism>
<keyword evidence="13" id="KW-0003">3Fe-4S</keyword>
<evidence type="ECO:0000256" key="6">
    <source>
        <dbReference type="ARBA" id="ARBA00022485"/>
    </source>
</evidence>
<evidence type="ECO:0000256" key="5">
    <source>
        <dbReference type="ARBA" id="ARBA00012792"/>
    </source>
</evidence>
<comment type="cofactor">
    <cofactor evidence="14">
        <name>[2Fe-2S] cluster</name>
        <dbReference type="ChEBI" id="CHEBI:190135"/>
    </cofactor>
</comment>
<evidence type="ECO:0000256" key="10">
    <source>
        <dbReference type="ARBA" id="ARBA00023002"/>
    </source>
</evidence>
<evidence type="ECO:0000259" key="15">
    <source>
        <dbReference type="PROSITE" id="PS51085"/>
    </source>
</evidence>
<dbReference type="EC" id="1.3.5.1" evidence="5"/>
<dbReference type="GO" id="GO:0009055">
    <property type="term" value="F:electron transfer activity"/>
    <property type="evidence" value="ECO:0007669"/>
    <property type="project" value="InterPro"/>
</dbReference>
<reference evidence="17" key="1">
    <citation type="journal article" date="2020" name="mSystems">
        <title>Genome- and Community-Level Interaction Insights into Carbon Utilization and Element Cycling Functions of Hydrothermarchaeota in Hydrothermal Sediment.</title>
        <authorList>
            <person name="Zhou Z."/>
            <person name="Liu Y."/>
            <person name="Xu W."/>
            <person name="Pan J."/>
            <person name="Luo Z.H."/>
            <person name="Li M."/>
        </authorList>
    </citation>
    <scope>NUCLEOTIDE SEQUENCE [LARGE SCALE GENOMIC DNA]</scope>
    <source>
        <strain evidence="17">SpSt-735</strain>
    </source>
</reference>
<dbReference type="SUPFAM" id="SSF54292">
    <property type="entry name" value="2Fe-2S ferredoxin-like"/>
    <property type="match status" value="1"/>
</dbReference>
<dbReference type="InterPro" id="IPR036010">
    <property type="entry name" value="2Fe-2S_ferredoxin-like_sf"/>
</dbReference>
<evidence type="ECO:0000256" key="14">
    <source>
        <dbReference type="ARBA" id="ARBA00034078"/>
    </source>
</evidence>
<evidence type="ECO:0000259" key="16">
    <source>
        <dbReference type="PROSITE" id="PS51379"/>
    </source>
</evidence>
<evidence type="ECO:0000256" key="2">
    <source>
        <dbReference type="ARBA" id="ARBA00001966"/>
    </source>
</evidence>
<evidence type="ECO:0000256" key="9">
    <source>
        <dbReference type="ARBA" id="ARBA00022723"/>
    </source>
</evidence>
<dbReference type="CDD" id="cd00207">
    <property type="entry name" value="fer2"/>
    <property type="match status" value="1"/>
</dbReference>
<keyword evidence="7" id="KW-0816">Tricarboxylic acid cycle</keyword>
<feature type="domain" description="4Fe-4S ferredoxin-type" evidence="16">
    <location>
        <begin position="123"/>
        <end position="152"/>
    </location>
</feature>
<dbReference type="InterPro" id="IPR009051">
    <property type="entry name" value="Helical_ferredxn"/>
</dbReference>
<dbReference type="GO" id="GO:0051537">
    <property type="term" value="F:2 iron, 2 sulfur cluster binding"/>
    <property type="evidence" value="ECO:0007669"/>
    <property type="project" value="UniProtKB-KW"/>
</dbReference>
<dbReference type="EMBL" id="DTFI01000194">
    <property type="protein sequence ID" value="HGI44132.1"/>
    <property type="molecule type" value="Genomic_DNA"/>
</dbReference>
<dbReference type="InterPro" id="IPR017900">
    <property type="entry name" value="4Fe4S_Fe_S_CS"/>
</dbReference>
<comment type="pathway">
    <text evidence="3">Carbohydrate metabolism; tricarboxylic acid cycle.</text>
</comment>
<dbReference type="PANTHER" id="PTHR11921:SF29">
    <property type="entry name" value="SUCCINATE DEHYDROGENASE [UBIQUINONE] IRON-SULFUR SUBUNIT, MITOCHONDRIAL"/>
    <property type="match status" value="1"/>
</dbReference>
<dbReference type="PROSITE" id="PS00198">
    <property type="entry name" value="4FE4S_FER_1"/>
    <property type="match status" value="1"/>
</dbReference>
<evidence type="ECO:0000256" key="4">
    <source>
        <dbReference type="ARBA" id="ARBA00009433"/>
    </source>
</evidence>
<dbReference type="InterPro" id="IPR050573">
    <property type="entry name" value="SDH/FRD_Iron-Sulfur"/>
</dbReference>
<sequence length="219" mass="24279">MGLKVRLVVRRWKEGWRTPRYDVFDVEADPDESVLDLVERVSLKLDPMLTFEHACHHGVCGACGMVVNGVERLTCVTKVGEAARNGVILLEPLHGFKVISDLVVDKSRMFSKYPDDTRTLERVAAQVEKLWDCVECGICYSACPVACSYPGYLGPSVLAWAFHRAAEDGKVPAAVASRPGVWSCHAAFDCSEKCPVNFQPGEKIMRLRRLLLKGSVEVV</sequence>
<keyword evidence="6" id="KW-0004">4Fe-4S</keyword>
<comment type="cofactor">
    <cofactor evidence="1">
        <name>[3Fe-4S] cluster</name>
        <dbReference type="ChEBI" id="CHEBI:21137"/>
    </cofactor>
</comment>
<dbReference type="PROSITE" id="PS00197">
    <property type="entry name" value="2FE2S_FER_1"/>
    <property type="match status" value="1"/>
</dbReference>
<dbReference type="InterPro" id="IPR012675">
    <property type="entry name" value="Beta-grasp_dom_sf"/>
</dbReference>
<evidence type="ECO:0000313" key="17">
    <source>
        <dbReference type="EMBL" id="HGI44132.1"/>
    </source>
</evidence>
<keyword evidence="8" id="KW-0001">2Fe-2S</keyword>
<dbReference type="InterPro" id="IPR004489">
    <property type="entry name" value="Succ_DH/fum_Rdtase_Fe-S"/>
</dbReference>
<protein>
    <recommendedName>
        <fullName evidence="5">succinate dehydrogenase</fullName>
        <ecNumber evidence="5">1.3.5.1</ecNumber>
    </recommendedName>
</protein>
<gene>
    <name evidence="17" type="ORF">ENV17_07090</name>
</gene>
<dbReference type="Gene3D" id="1.10.1060.10">
    <property type="entry name" value="Alpha-helical ferredoxin"/>
    <property type="match status" value="1"/>
</dbReference>
<dbReference type="InterPro" id="IPR006058">
    <property type="entry name" value="2Fe2S_fd_BS"/>
</dbReference>
<evidence type="ECO:0000256" key="1">
    <source>
        <dbReference type="ARBA" id="ARBA00001927"/>
    </source>
</evidence>
<evidence type="ECO:0000256" key="13">
    <source>
        <dbReference type="ARBA" id="ARBA00023291"/>
    </source>
</evidence>
<evidence type="ECO:0000256" key="7">
    <source>
        <dbReference type="ARBA" id="ARBA00022532"/>
    </source>
</evidence>
<dbReference type="GO" id="GO:0006099">
    <property type="term" value="P:tricarboxylic acid cycle"/>
    <property type="evidence" value="ECO:0007669"/>
    <property type="project" value="UniProtKB-KW"/>
</dbReference>
<dbReference type="NCBIfam" id="TIGR00384">
    <property type="entry name" value="dhsB"/>
    <property type="match status" value="1"/>
</dbReference>
<dbReference type="PANTHER" id="PTHR11921">
    <property type="entry name" value="SUCCINATE DEHYDROGENASE IRON-SULFUR PROTEIN"/>
    <property type="match status" value="1"/>
</dbReference>
<name>A0A7C4FFU4_THEPE</name>
<dbReference type="PROSITE" id="PS51379">
    <property type="entry name" value="4FE4S_FER_2"/>
    <property type="match status" value="1"/>
</dbReference>